<dbReference type="InterPro" id="IPR021109">
    <property type="entry name" value="Peptidase_aspartic_dom_sf"/>
</dbReference>
<feature type="compositionally biased region" description="Basic and acidic residues" evidence="1">
    <location>
        <begin position="277"/>
        <end position="295"/>
    </location>
</feature>
<feature type="compositionally biased region" description="Basic and acidic residues" evidence="1">
    <location>
        <begin position="75"/>
        <end position="87"/>
    </location>
</feature>
<gene>
    <name evidence="3" type="ORF">Taro_023661</name>
</gene>
<dbReference type="PANTHER" id="PTHR35046">
    <property type="entry name" value="ZINC KNUCKLE (CCHC-TYPE) FAMILY PROTEIN"/>
    <property type="match status" value="1"/>
</dbReference>
<feature type="region of interest" description="Disordered" evidence="1">
    <location>
        <begin position="238"/>
        <end position="295"/>
    </location>
</feature>
<protein>
    <recommendedName>
        <fullName evidence="2">Retrotransposon gag domain-containing protein</fullName>
    </recommendedName>
</protein>
<evidence type="ECO:0000259" key="2">
    <source>
        <dbReference type="Pfam" id="PF03732"/>
    </source>
</evidence>
<dbReference type="SUPFAM" id="SSF50630">
    <property type="entry name" value="Acid proteases"/>
    <property type="match status" value="1"/>
</dbReference>
<sequence length="602" mass="67355">MSGPQQAISGNRLPPHGTHANPPGDLNLTDLVLQLREDIRGMREDLAGLDERVTGSDRTVQGMVGRIAALEGVMHEPRRDQAVERPQHQRPLSPAAPWHSQPRAALAGDGRGLYIDYDLDNFEEEIDENPRDHDIQNARIEAPSFDGSLEPQDYLDWEARMNRYFDWLGMLDPRRGFFAKTMLRGRVLTYWTNLEERLAQRFEEPIDTWDEMKARLREKYVPATYRHRLIDRWQSISSTNQRPLDPRATLGPTPRVPSNRVPEGQRPGEVPPTLPPPRRDDRGKEQPFVDVDHEGDGLADEYEGKFVGVGEPADLVVAPKENRLGVVRCILAQPKETEDWRRTAILQTYCRLGGRVCRVIINSGSCINAISTSTVAHLGLTTEDHPRPYQVSWVDTTSIPVRLRCLVPIHLQSYEAQIWCDVLPMEVGIVILGRPWIYDTDAALYGRSNTCVFKHGGHRITIHPSRPCTVPSLESPAPTSPSVAATPQVDAPGDPSSSQPSATTSATVPLAGKPPSARTPKRSTPTSMTLQLITAREFEHELFDYDVIYALMVREVDDEGFDEDLKKLCMRILGLLSQRGGFPRVEAHVSTLLLLPPTAPSP</sequence>
<feature type="region of interest" description="Disordered" evidence="1">
    <location>
        <begin position="1"/>
        <end position="27"/>
    </location>
</feature>
<feature type="compositionally biased region" description="Low complexity" evidence="1">
    <location>
        <begin position="475"/>
        <end position="487"/>
    </location>
</feature>
<dbReference type="AlphaFoldDB" id="A0A843V8Z6"/>
<evidence type="ECO:0000256" key="1">
    <source>
        <dbReference type="SAM" id="MobiDB-lite"/>
    </source>
</evidence>
<feature type="region of interest" description="Disordered" evidence="1">
    <location>
        <begin position="464"/>
        <end position="528"/>
    </location>
</feature>
<feature type="region of interest" description="Disordered" evidence="1">
    <location>
        <begin position="75"/>
        <end position="103"/>
    </location>
</feature>
<dbReference type="CDD" id="cd00303">
    <property type="entry name" value="retropepsin_like"/>
    <property type="match status" value="1"/>
</dbReference>
<name>A0A843V8Z6_COLES</name>
<feature type="domain" description="Retrotransposon gag" evidence="2">
    <location>
        <begin position="179"/>
        <end position="240"/>
    </location>
</feature>
<comment type="caution">
    <text evidence="3">The sequence shown here is derived from an EMBL/GenBank/DDBJ whole genome shotgun (WGS) entry which is preliminary data.</text>
</comment>
<dbReference type="OrthoDB" id="679712at2759"/>
<dbReference type="EMBL" id="NMUH01001298">
    <property type="protein sequence ID" value="MQL91057.1"/>
    <property type="molecule type" value="Genomic_DNA"/>
</dbReference>
<dbReference type="PANTHER" id="PTHR35046:SF9">
    <property type="entry name" value="RNA-DIRECTED DNA POLYMERASE"/>
    <property type="match status" value="1"/>
</dbReference>
<accession>A0A843V8Z6</accession>
<dbReference type="Proteomes" id="UP000652761">
    <property type="component" value="Unassembled WGS sequence"/>
</dbReference>
<proteinExistence type="predicted"/>
<dbReference type="Gene3D" id="2.40.70.10">
    <property type="entry name" value="Acid Proteases"/>
    <property type="match status" value="1"/>
</dbReference>
<dbReference type="InterPro" id="IPR005162">
    <property type="entry name" value="Retrotrans_gag_dom"/>
</dbReference>
<keyword evidence="4" id="KW-1185">Reference proteome</keyword>
<organism evidence="3 4">
    <name type="scientific">Colocasia esculenta</name>
    <name type="common">Wild taro</name>
    <name type="synonym">Arum esculentum</name>
    <dbReference type="NCBI Taxonomy" id="4460"/>
    <lineage>
        <taxon>Eukaryota</taxon>
        <taxon>Viridiplantae</taxon>
        <taxon>Streptophyta</taxon>
        <taxon>Embryophyta</taxon>
        <taxon>Tracheophyta</taxon>
        <taxon>Spermatophyta</taxon>
        <taxon>Magnoliopsida</taxon>
        <taxon>Liliopsida</taxon>
        <taxon>Araceae</taxon>
        <taxon>Aroideae</taxon>
        <taxon>Colocasieae</taxon>
        <taxon>Colocasia</taxon>
    </lineage>
</organism>
<feature type="compositionally biased region" description="Low complexity" evidence="1">
    <location>
        <begin position="495"/>
        <end position="507"/>
    </location>
</feature>
<reference evidence="3" key="1">
    <citation type="submission" date="2017-07" db="EMBL/GenBank/DDBJ databases">
        <title>Taro Niue Genome Assembly and Annotation.</title>
        <authorList>
            <person name="Atibalentja N."/>
            <person name="Keating K."/>
            <person name="Fields C.J."/>
        </authorList>
    </citation>
    <scope>NUCLEOTIDE SEQUENCE</scope>
    <source>
        <strain evidence="3">Niue_2</strain>
        <tissue evidence="3">Leaf</tissue>
    </source>
</reference>
<evidence type="ECO:0000313" key="4">
    <source>
        <dbReference type="Proteomes" id="UP000652761"/>
    </source>
</evidence>
<dbReference type="Pfam" id="PF03732">
    <property type="entry name" value="Retrotrans_gag"/>
    <property type="match status" value="1"/>
</dbReference>
<evidence type="ECO:0000313" key="3">
    <source>
        <dbReference type="EMBL" id="MQL91057.1"/>
    </source>
</evidence>